<evidence type="ECO:0000256" key="1">
    <source>
        <dbReference type="ARBA" id="ARBA00005964"/>
    </source>
</evidence>
<organism evidence="6 7">
    <name type="scientific">Sporothrix eucalyptigena</name>
    <dbReference type="NCBI Taxonomy" id="1812306"/>
    <lineage>
        <taxon>Eukaryota</taxon>
        <taxon>Fungi</taxon>
        <taxon>Dikarya</taxon>
        <taxon>Ascomycota</taxon>
        <taxon>Pezizomycotina</taxon>
        <taxon>Sordariomycetes</taxon>
        <taxon>Sordariomycetidae</taxon>
        <taxon>Ophiostomatales</taxon>
        <taxon>Ophiostomataceae</taxon>
        <taxon>Sporothrix</taxon>
    </lineage>
</organism>
<evidence type="ECO:0000313" key="6">
    <source>
        <dbReference type="EMBL" id="CAK7228845.1"/>
    </source>
</evidence>
<dbReference type="EMBL" id="CAWUHD010000082">
    <property type="protein sequence ID" value="CAK7228845.1"/>
    <property type="molecule type" value="Genomic_DNA"/>
</dbReference>
<accession>A0ABP0CCH5</accession>
<feature type="region of interest" description="Disordered" evidence="4">
    <location>
        <begin position="652"/>
        <end position="672"/>
    </location>
</feature>
<evidence type="ECO:0000256" key="4">
    <source>
        <dbReference type="SAM" id="MobiDB-lite"/>
    </source>
</evidence>
<keyword evidence="2 3" id="KW-0378">Hydrolase</keyword>
<evidence type="ECO:0000256" key="2">
    <source>
        <dbReference type="ARBA" id="ARBA00022801"/>
    </source>
</evidence>
<feature type="compositionally biased region" description="Pro residues" evidence="4">
    <location>
        <begin position="50"/>
        <end position="67"/>
    </location>
</feature>
<comment type="caution">
    <text evidence="6">The sequence shown here is derived from an EMBL/GenBank/DDBJ whole genome shotgun (WGS) entry which is preliminary data.</text>
</comment>
<dbReference type="Proteomes" id="UP001642482">
    <property type="component" value="Unassembled WGS sequence"/>
</dbReference>
<feature type="domain" description="Carboxylesterase type B" evidence="5">
    <location>
        <begin position="75"/>
        <end position="584"/>
    </location>
</feature>
<dbReference type="PROSITE" id="PS00122">
    <property type="entry name" value="CARBOXYLESTERASE_B_1"/>
    <property type="match status" value="1"/>
</dbReference>
<dbReference type="InterPro" id="IPR050309">
    <property type="entry name" value="Type-B_Carboxylest/Lipase"/>
</dbReference>
<dbReference type="InterPro" id="IPR029058">
    <property type="entry name" value="AB_hydrolase_fold"/>
</dbReference>
<proteinExistence type="inferred from homology"/>
<dbReference type="SUPFAM" id="SSF53474">
    <property type="entry name" value="alpha/beta-Hydrolases"/>
    <property type="match status" value="1"/>
</dbReference>
<gene>
    <name evidence="6" type="ORF">SEUCBS140593_007047</name>
</gene>
<feature type="region of interest" description="Disordered" evidence="4">
    <location>
        <begin position="41"/>
        <end position="70"/>
    </location>
</feature>
<protein>
    <recommendedName>
        <fullName evidence="3">Carboxylic ester hydrolase</fullName>
        <ecNumber evidence="3">3.1.1.-</ecNumber>
    </recommendedName>
</protein>
<dbReference type="EC" id="3.1.1.-" evidence="3"/>
<dbReference type="PANTHER" id="PTHR11559">
    <property type="entry name" value="CARBOXYLESTERASE"/>
    <property type="match status" value="1"/>
</dbReference>
<evidence type="ECO:0000256" key="3">
    <source>
        <dbReference type="RuleBase" id="RU361235"/>
    </source>
</evidence>
<reference evidence="6 7" key="1">
    <citation type="submission" date="2024-01" db="EMBL/GenBank/DDBJ databases">
        <authorList>
            <person name="Allen C."/>
            <person name="Tagirdzhanova G."/>
        </authorList>
    </citation>
    <scope>NUCLEOTIDE SEQUENCE [LARGE SCALE GENOMIC DNA]</scope>
</reference>
<keyword evidence="7" id="KW-1185">Reference proteome</keyword>
<comment type="similarity">
    <text evidence="1 3">Belongs to the type-B carboxylesterase/lipase family.</text>
</comment>
<evidence type="ECO:0000259" key="5">
    <source>
        <dbReference type="Pfam" id="PF00135"/>
    </source>
</evidence>
<sequence length="672" mass="71539">MAPPVAAASAGSAPPCVRLPQGTYEGRVVAVGQNVVEAAGLGLGVGSGGPRPPPPPPSSSSGPPPIPEQMALPKSLDVFLGIPYAQSTEGDNRFRAPVALAVDDRGTSDRGSRVIPATQLGQRCPGTTPNPFIPEGEDCLKLNVYRPSGSSSSGLQSVAAGDQEKRIPAGPLPVVVYVHGGGFNNGMGVERDMASFVGYAEVDIVGVSFNYRVGALGFLGWQSAAGEDSVEDEAPLNLGLRDQQALFAWVQKNIRCFGGDPNNVTIMGLSAGAHSIGHHLLYYQPGQAPFHKAILESGGPTARAVWNQDHPRPKAQLREFLAATGAFSFRERAKRKAAGPREDRDILAYLRGLPLESIVAASRQVWNTYQASVCWPFQPVVDSNIIPRAPLRTWQGGFAPQIPVMTGFNSNEGTIFVPGDQGRADTDAHFRKFFADLVPGLTSEDLGELSRVYPDPVTDPKSPYVMPEPYPPGVTGRQWARIEAAYAHYAYICPVLQTAHYLSTNASNQGHKVYLYEFAAHAMHWNTANHGDNQTCVAHSMAALRGNPGLQAVADIMNSAWVRFAASPVGDPNGGPGGVTWTPFASPFAPGAEKIDAVGSLVIFGKGNDERVPPEQRKGGAEAKPGTPAAIRSLSDYELAQCRFWWDRTALSQGDGQRDSAAAKRGVVNSRL</sequence>
<feature type="region of interest" description="Disordered" evidence="4">
    <location>
        <begin position="606"/>
        <end position="628"/>
    </location>
</feature>
<name>A0ABP0CCH5_9PEZI</name>
<feature type="compositionally biased region" description="Basic and acidic residues" evidence="4">
    <location>
        <begin position="607"/>
        <end position="621"/>
    </location>
</feature>
<dbReference type="InterPro" id="IPR002018">
    <property type="entry name" value="CarbesteraseB"/>
</dbReference>
<dbReference type="InterPro" id="IPR019826">
    <property type="entry name" value="Carboxylesterase_B_AS"/>
</dbReference>
<evidence type="ECO:0000313" key="7">
    <source>
        <dbReference type="Proteomes" id="UP001642482"/>
    </source>
</evidence>
<dbReference type="Gene3D" id="3.40.50.1820">
    <property type="entry name" value="alpha/beta hydrolase"/>
    <property type="match status" value="1"/>
</dbReference>
<dbReference type="Pfam" id="PF00135">
    <property type="entry name" value="COesterase"/>
    <property type="match status" value="1"/>
</dbReference>